<proteinExistence type="inferred from homology"/>
<dbReference type="Pfam" id="PF01648">
    <property type="entry name" value="ACPS"/>
    <property type="match status" value="1"/>
</dbReference>
<evidence type="ECO:0000256" key="2">
    <source>
        <dbReference type="ARBA" id="ARBA00022679"/>
    </source>
</evidence>
<feature type="domain" description="4'-phosphopantetheinyl transferase N-terminal" evidence="4">
    <location>
        <begin position="22"/>
        <end position="104"/>
    </location>
</feature>
<reference evidence="6" key="1">
    <citation type="journal article" date="2019" name="Int. J. Syst. Evol. Microbiol.">
        <title>The Global Catalogue of Microorganisms (GCM) 10K type strain sequencing project: providing services to taxonomists for standard genome sequencing and annotation.</title>
        <authorList>
            <consortium name="The Broad Institute Genomics Platform"/>
            <consortium name="The Broad Institute Genome Sequencing Center for Infectious Disease"/>
            <person name="Wu L."/>
            <person name="Ma J."/>
        </authorList>
    </citation>
    <scope>NUCLEOTIDE SEQUENCE [LARGE SCALE GENOMIC DNA]</scope>
    <source>
        <strain evidence="6">JCM 17066</strain>
    </source>
</reference>
<keyword evidence="2 5" id="KW-0808">Transferase</keyword>
<dbReference type="EMBL" id="JBHSMT010000023">
    <property type="protein sequence ID" value="MFC5474823.1"/>
    <property type="molecule type" value="Genomic_DNA"/>
</dbReference>
<comment type="similarity">
    <text evidence="1">Belongs to the P-Pant transferase superfamily. Gsp/Sfp/HetI/AcpT family.</text>
</comment>
<dbReference type="Proteomes" id="UP001596045">
    <property type="component" value="Unassembled WGS sequence"/>
</dbReference>
<dbReference type="InterPro" id="IPR037143">
    <property type="entry name" value="4-PPantetheinyl_Trfase_dom_sf"/>
</dbReference>
<dbReference type="InterPro" id="IPR008278">
    <property type="entry name" value="4-PPantetheinyl_Trfase_dom"/>
</dbReference>
<dbReference type="PANTHER" id="PTHR12215:SF10">
    <property type="entry name" value="L-AMINOADIPATE-SEMIALDEHYDE DEHYDROGENASE-PHOSPHOPANTETHEINYL TRANSFERASE"/>
    <property type="match status" value="1"/>
</dbReference>
<gene>
    <name evidence="5" type="ORF">ACFPM8_12750</name>
</gene>
<evidence type="ECO:0000259" key="3">
    <source>
        <dbReference type="Pfam" id="PF01648"/>
    </source>
</evidence>
<evidence type="ECO:0000259" key="4">
    <source>
        <dbReference type="Pfam" id="PF22624"/>
    </source>
</evidence>
<name>A0ABW0M9D1_9BURK</name>
<keyword evidence="6" id="KW-1185">Reference proteome</keyword>
<dbReference type="InterPro" id="IPR050559">
    <property type="entry name" value="P-Pant_transferase_sf"/>
</dbReference>
<evidence type="ECO:0000256" key="1">
    <source>
        <dbReference type="ARBA" id="ARBA00010990"/>
    </source>
</evidence>
<evidence type="ECO:0000313" key="6">
    <source>
        <dbReference type="Proteomes" id="UP001596045"/>
    </source>
</evidence>
<accession>A0ABW0M9D1</accession>
<dbReference type="Pfam" id="PF22624">
    <property type="entry name" value="AASDHPPT_N"/>
    <property type="match status" value="1"/>
</dbReference>
<dbReference type="SUPFAM" id="SSF56214">
    <property type="entry name" value="4'-phosphopantetheinyl transferase"/>
    <property type="match status" value="2"/>
</dbReference>
<organism evidence="5 6">
    <name type="scientific">Paraherbaspirillum soli</name>
    <dbReference type="NCBI Taxonomy" id="631222"/>
    <lineage>
        <taxon>Bacteria</taxon>
        <taxon>Pseudomonadati</taxon>
        <taxon>Pseudomonadota</taxon>
        <taxon>Betaproteobacteria</taxon>
        <taxon>Burkholderiales</taxon>
        <taxon>Oxalobacteraceae</taxon>
        <taxon>Paraherbaspirillum</taxon>
    </lineage>
</organism>
<dbReference type="PANTHER" id="PTHR12215">
    <property type="entry name" value="PHOSPHOPANTETHEINE TRANSFERASE"/>
    <property type="match status" value="1"/>
</dbReference>
<dbReference type="RefSeq" id="WP_378997932.1">
    <property type="nucleotide sequence ID" value="NZ_JBHSMT010000023.1"/>
</dbReference>
<protein>
    <submittedName>
        <fullName evidence="5">4'-phosphopantetheinyl transferase superfamily protein</fullName>
    </submittedName>
</protein>
<dbReference type="GO" id="GO:0016740">
    <property type="term" value="F:transferase activity"/>
    <property type="evidence" value="ECO:0007669"/>
    <property type="project" value="UniProtKB-KW"/>
</dbReference>
<feature type="domain" description="4'-phosphopantetheinyl transferase" evidence="3">
    <location>
        <begin position="110"/>
        <end position="167"/>
    </location>
</feature>
<dbReference type="Gene3D" id="3.90.470.20">
    <property type="entry name" value="4'-phosphopantetheinyl transferase domain"/>
    <property type="match status" value="1"/>
</dbReference>
<sequence length="235" mass="25214">MRSAVIWLVNGNDLPDHCLPSFLAYLSQEEVRRYQRFVRPVRQREYLVGRVLLRFAVAGLTAIAPDEVGVVERSNNAPLLVLPGTTACHPWFSLSHSRGWVACAISADTPLGLDIEALDGSRDLDGLGLAAFSAAENSWLSSHAGAARIAAFYDLWSGKEALYKLMSNTDNSSAMPELVAGGVKLASGPDWHVRKLPHPEFAISLCSLDPLASIGLTSLAGETPAAWSAAMRSSA</sequence>
<evidence type="ECO:0000313" key="5">
    <source>
        <dbReference type="EMBL" id="MFC5474823.1"/>
    </source>
</evidence>
<comment type="caution">
    <text evidence="5">The sequence shown here is derived from an EMBL/GenBank/DDBJ whole genome shotgun (WGS) entry which is preliminary data.</text>
</comment>
<dbReference type="InterPro" id="IPR055066">
    <property type="entry name" value="AASDHPPT_N"/>
</dbReference>